<proteinExistence type="predicted"/>
<dbReference type="OrthoDB" id="10267127at2759"/>
<comment type="caution">
    <text evidence="1">The sequence shown here is derived from an EMBL/GenBank/DDBJ whole genome shotgun (WGS) entry which is preliminary data.</text>
</comment>
<dbReference type="GO" id="GO:0006798">
    <property type="term" value="P:polyphosphate catabolic process"/>
    <property type="evidence" value="ECO:0007669"/>
    <property type="project" value="TreeGrafter"/>
</dbReference>
<organism evidence="1 2">
    <name type="scientific">Ascosphaera apis ARSEF 7405</name>
    <dbReference type="NCBI Taxonomy" id="392613"/>
    <lineage>
        <taxon>Eukaryota</taxon>
        <taxon>Fungi</taxon>
        <taxon>Dikarya</taxon>
        <taxon>Ascomycota</taxon>
        <taxon>Pezizomycotina</taxon>
        <taxon>Eurotiomycetes</taxon>
        <taxon>Eurotiomycetidae</taxon>
        <taxon>Onygenales</taxon>
        <taxon>Ascosphaeraceae</taxon>
        <taxon>Ascosphaera</taxon>
    </lineage>
</organism>
<dbReference type="PANTHER" id="PTHR42850:SF4">
    <property type="entry name" value="ZINC-DEPENDENT ENDOPOLYPHOSPHATASE"/>
    <property type="match status" value="1"/>
</dbReference>
<dbReference type="InterPro" id="IPR050126">
    <property type="entry name" value="Ap4A_hydrolase"/>
</dbReference>
<gene>
    <name evidence="1" type="ORF">AAP_02782</name>
</gene>
<dbReference type="InterPro" id="IPR029052">
    <property type="entry name" value="Metallo-depent_PP-like"/>
</dbReference>
<evidence type="ECO:0000313" key="1">
    <source>
        <dbReference type="EMBL" id="KZZ92701.1"/>
    </source>
</evidence>
<dbReference type="Gene3D" id="3.60.21.10">
    <property type="match status" value="1"/>
</dbReference>
<dbReference type="EMBL" id="AZGZ01000010">
    <property type="protein sequence ID" value="KZZ92701.1"/>
    <property type="molecule type" value="Genomic_DNA"/>
</dbReference>
<dbReference type="AlphaFoldDB" id="A0A167ZIC6"/>
<dbReference type="SUPFAM" id="SSF56300">
    <property type="entry name" value="Metallo-dependent phosphatases"/>
    <property type="match status" value="1"/>
</dbReference>
<dbReference type="VEuPathDB" id="FungiDB:AAP_02782"/>
<protein>
    <submittedName>
        <fullName evidence="1">Uncharacterized protein</fullName>
    </submittedName>
</protein>
<dbReference type="Proteomes" id="UP000242877">
    <property type="component" value="Unassembled WGS sequence"/>
</dbReference>
<evidence type="ECO:0000313" key="2">
    <source>
        <dbReference type="Proteomes" id="UP000242877"/>
    </source>
</evidence>
<keyword evidence="2" id="KW-1185">Reference proteome</keyword>
<dbReference type="GO" id="GO:0000298">
    <property type="term" value="F:endopolyphosphatase activity"/>
    <property type="evidence" value="ECO:0007669"/>
    <property type="project" value="TreeGrafter"/>
</dbReference>
<dbReference type="PANTHER" id="PTHR42850">
    <property type="entry name" value="METALLOPHOSPHOESTERASE"/>
    <property type="match status" value="1"/>
</dbReference>
<reference evidence="1 2" key="1">
    <citation type="journal article" date="2016" name="Genome Biol. Evol.">
        <title>Divergent and convergent evolution of fungal pathogenicity.</title>
        <authorList>
            <person name="Shang Y."/>
            <person name="Xiao G."/>
            <person name="Zheng P."/>
            <person name="Cen K."/>
            <person name="Zhan S."/>
            <person name="Wang C."/>
        </authorList>
    </citation>
    <scope>NUCLEOTIDE SEQUENCE [LARGE SCALE GENOMIC DNA]</scope>
    <source>
        <strain evidence="1 2">ARSEF 7405</strain>
    </source>
</reference>
<dbReference type="GO" id="GO:0016791">
    <property type="term" value="F:phosphatase activity"/>
    <property type="evidence" value="ECO:0007669"/>
    <property type="project" value="TreeGrafter"/>
</dbReference>
<accession>A0A167ZIC6</accession>
<sequence length="242" mass="26181">MLAMEKMIRAEKEHDSGTVKLAVLLGEEPGVVGEREFAERKLAKELDDEQADWLAECPLILKIGSIGSDSGISEDNNGARKGDITGDVVVVHGGLVPGVPLENQDPAAIMTMRTIDAELHVPYDSAGGINWARMFDKEQQILATAASRAKGDSETRSGIRQPTTVVYGHDLLDTPSIRKYTKGLNTACYLGGKLSALIIEDGGVTSIVSVDCPDRAIEEKDQSKTKGDDGREVHLSKKWFSF</sequence>
<dbReference type="GO" id="GO:0005737">
    <property type="term" value="C:cytoplasm"/>
    <property type="evidence" value="ECO:0007669"/>
    <property type="project" value="TreeGrafter"/>
</dbReference>
<name>A0A167ZIC6_9EURO</name>